<name>A0A3D9SIL1_9ACTN</name>
<dbReference type="InterPro" id="IPR041685">
    <property type="entry name" value="AAA_GajA/Old/RecF-like"/>
</dbReference>
<dbReference type="InterPro" id="IPR014592">
    <property type="entry name" value="P-loop_UCP034888"/>
</dbReference>
<proteinExistence type="predicted"/>
<dbReference type="InterPro" id="IPR027417">
    <property type="entry name" value="P-loop_NTPase"/>
</dbReference>
<feature type="domain" description="Endonuclease GajA/Old nuclease/RecF-like AAA" evidence="2">
    <location>
        <begin position="1"/>
        <end position="47"/>
    </location>
</feature>
<evidence type="ECO:0000259" key="2">
    <source>
        <dbReference type="Pfam" id="PF13175"/>
    </source>
</evidence>
<dbReference type="PANTHER" id="PTHR43581:SF2">
    <property type="entry name" value="EXCINUCLEASE ATPASE SUBUNIT"/>
    <property type="match status" value="1"/>
</dbReference>
<dbReference type="Pfam" id="PF13175">
    <property type="entry name" value="AAA_15"/>
    <property type="match status" value="1"/>
</dbReference>
<dbReference type="Pfam" id="PF12476">
    <property type="entry name" value="DUF3696"/>
    <property type="match status" value="1"/>
</dbReference>
<dbReference type="OrthoDB" id="3237462at2"/>
<dbReference type="InterPro" id="IPR022532">
    <property type="entry name" value="DUF3696"/>
</dbReference>
<reference evidence="4 5" key="1">
    <citation type="submission" date="2018-08" db="EMBL/GenBank/DDBJ databases">
        <title>Sequencing the genomes of 1000 actinobacteria strains.</title>
        <authorList>
            <person name="Klenk H.-P."/>
        </authorList>
    </citation>
    <scope>NUCLEOTIDE SEQUENCE [LARGE SCALE GENOMIC DNA]</scope>
    <source>
        <strain evidence="4 5">DSM 43927</strain>
    </source>
</reference>
<dbReference type="GO" id="GO:0005524">
    <property type="term" value="F:ATP binding"/>
    <property type="evidence" value="ECO:0007669"/>
    <property type="project" value="InterPro"/>
</dbReference>
<feature type="domain" description="ATPase AAA-type core" evidence="3">
    <location>
        <begin position="242"/>
        <end position="314"/>
    </location>
</feature>
<dbReference type="AlphaFoldDB" id="A0A3D9SIL1"/>
<dbReference type="Proteomes" id="UP000256661">
    <property type="component" value="Unassembled WGS sequence"/>
</dbReference>
<evidence type="ECO:0000313" key="4">
    <source>
        <dbReference type="EMBL" id="REE95768.1"/>
    </source>
</evidence>
<dbReference type="InterPro" id="IPR051396">
    <property type="entry name" value="Bact_Antivir_Def_Nuclease"/>
</dbReference>
<dbReference type="EMBL" id="QTTT01000001">
    <property type="protein sequence ID" value="REE95768.1"/>
    <property type="molecule type" value="Genomic_DNA"/>
</dbReference>
<evidence type="ECO:0000313" key="5">
    <source>
        <dbReference type="Proteomes" id="UP000256661"/>
    </source>
</evidence>
<sequence length="376" mass="41502">MIDKLTITNFKSFASAEIPLAPYTLLSGLNSSGKSTVLQALALLRQAQFAAGSLTIHRGVGGFPLNGELVELGTGQDILHEDYVREEGREPEIGFSLEADTATTFEWRARYEPEDERLSLTFSRSPMAGETAVTLFNPGFQYLSADRIIPAVTFPQSHEMAVRRGFLGTRGEYTIDYLRHYQDEPVRAKVLHHPDTSPRLLDQVEAWMGEICPGVKISAAAIERTDLVRLSFAFRERQLTTNPRRPTNVGFGLTYVLPVVVACLTAKPGAMILLENPEAHIHPQGQSVMARLTCAAAAAGAQLVVETHSDHILNGVRLTVKRGQLPADDVRLHYFQRNADGVIDIVSPTIGPEGMLSQWPPGFFDEWDRALDQLLD</sequence>
<dbReference type="RefSeq" id="WP_116021511.1">
    <property type="nucleotide sequence ID" value="NZ_QTTT01000001.1"/>
</dbReference>
<dbReference type="Gene3D" id="3.40.50.300">
    <property type="entry name" value="P-loop containing nucleotide triphosphate hydrolases"/>
    <property type="match status" value="1"/>
</dbReference>
<accession>A0A3D9SIL1</accession>
<comment type="caution">
    <text evidence="4">The sequence shown here is derived from an EMBL/GenBank/DDBJ whole genome shotgun (WGS) entry which is preliminary data.</text>
</comment>
<dbReference type="InterPro" id="IPR003959">
    <property type="entry name" value="ATPase_AAA_core"/>
</dbReference>
<dbReference type="SUPFAM" id="SSF52540">
    <property type="entry name" value="P-loop containing nucleoside triphosphate hydrolases"/>
    <property type="match status" value="1"/>
</dbReference>
<protein>
    <submittedName>
        <fullName evidence="4">Putative ATPase</fullName>
    </submittedName>
</protein>
<feature type="domain" description="DUF3696" evidence="1">
    <location>
        <begin position="325"/>
        <end position="374"/>
    </location>
</feature>
<evidence type="ECO:0000259" key="3">
    <source>
        <dbReference type="Pfam" id="PF13304"/>
    </source>
</evidence>
<gene>
    <name evidence="4" type="ORF">DFJ69_1179</name>
</gene>
<dbReference type="PIRSF" id="PIRSF034888">
    <property type="entry name" value="P-loop_UCP034888"/>
    <property type="match status" value="1"/>
</dbReference>
<dbReference type="GO" id="GO:0016887">
    <property type="term" value="F:ATP hydrolysis activity"/>
    <property type="evidence" value="ECO:0007669"/>
    <property type="project" value="InterPro"/>
</dbReference>
<keyword evidence="5" id="KW-1185">Reference proteome</keyword>
<evidence type="ECO:0000259" key="1">
    <source>
        <dbReference type="Pfam" id="PF12476"/>
    </source>
</evidence>
<dbReference type="PANTHER" id="PTHR43581">
    <property type="entry name" value="ATP/GTP PHOSPHATASE"/>
    <property type="match status" value="1"/>
</dbReference>
<dbReference type="Pfam" id="PF13304">
    <property type="entry name" value="AAA_21"/>
    <property type="match status" value="1"/>
</dbReference>
<organism evidence="4 5">
    <name type="scientific">Thermomonospora umbrina</name>
    <dbReference type="NCBI Taxonomy" id="111806"/>
    <lineage>
        <taxon>Bacteria</taxon>
        <taxon>Bacillati</taxon>
        <taxon>Actinomycetota</taxon>
        <taxon>Actinomycetes</taxon>
        <taxon>Streptosporangiales</taxon>
        <taxon>Thermomonosporaceae</taxon>
        <taxon>Thermomonospora</taxon>
    </lineage>
</organism>